<organism evidence="1 2">
    <name type="scientific">Camellia lanceoleosa</name>
    <dbReference type="NCBI Taxonomy" id="1840588"/>
    <lineage>
        <taxon>Eukaryota</taxon>
        <taxon>Viridiplantae</taxon>
        <taxon>Streptophyta</taxon>
        <taxon>Embryophyta</taxon>
        <taxon>Tracheophyta</taxon>
        <taxon>Spermatophyta</taxon>
        <taxon>Magnoliopsida</taxon>
        <taxon>eudicotyledons</taxon>
        <taxon>Gunneridae</taxon>
        <taxon>Pentapetalae</taxon>
        <taxon>asterids</taxon>
        <taxon>Ericales</taxon>
        <taxon>Theaceae</taxon>
        <taxon>Camellia</taxon>
    </lineage>
</organism>
<sequence>MWDSFHPPERIHEQFANALWDGPLDFVGPYNLQQLFFFNKLTIIADLVDDPESDTQASAEEAIQRMKGTMIGQQAVHLSWGRSPTAKQVEGSQEMNSMAGAVPAVEQREEYDPLATPDVDKLNAAYLAAHGSAIFGRPLWQRTSSLSQQA</sequence>
<name>A0ACC0GHF8_9ERIC</name>
<dbReference type="EMBL" id="CM045765">
    <property type="protein sequence ID" value="KAI7999968.1"/>
    <property type="molecule type" value="Genomic_DNA"/>
</dbReference>
<evidence type="ECO:0000313" key="1">
    <source>
        <dbReference type="EMBL" id="KAI7999968.1"/>
    </source>
</evidence>
<gene>
    <name evidence="1" type="ORF">LOK49_LG09G00162</name>
</gene>
<dbReference type="Proteomes" id="UP001060215">
    <property type="component" value="Chromosome 8"/>
</dbReference>
<accession>A0ACC0GHF8</accession>
<keyword evidence="2" id="KW-1185">Reference proteome</keyword>
<proteinExistence type="predicted"/>
<evidence type="ECO:0000313" key="2">
    <source>
        <dbReference type="Proteomes" id="UP001060215"/>
    </source>
</evidence>
<reference evidence="1 2" key="1">
    <citation type="journal article" date="2022" name="Plant J.">
        <title>Chromosome-level genome of Camellia lanceoleosa provides a valuable resource for understanding genome evolution and self-incompatibility.</title>
        <authorList>
            <person name="Gong W."/>
            <person name="Xiao S."/>
            <person name="Wang L."/>
            <person name="Liao Z."/>
            <person name="Chang Y."/>
            <person name="Mo W."/>
            <person name="Hu G."/>
            <person name="Li W."/>
            <person name="Zhao G."/>
            <person name="Zhu H."/>
            <person name="Hu X."/>
            <person name="Ji K."/>
            <person name="Xiang X."/>
            <person name="Song Q."/>
            <person name="Yuan D."/>
            <person name="Jin S."/>
            <person name="Zhang L."/>
        </authorList>
    </citation>
    <scope>NUCLEOTIDE SEQUENCE [LARGE SCALE GENOMIC DNA]</scope>
    <source>
        <strain evidence="1">SQ_2022a</strain>
    </source>
</reference>
<comment type="caution">
    <text evidence="1">The sequence shown here is derived from an EMBL/GenBank/DDBJ whole genome shotgun (WGS) entry which is preliminary data.</text>
</comment>
<protein>
    <submittedName>
        <fullName evidence="1">Polyadenylate-binding protein RBP47B</fullName>
    </submittedName>
</protein>